<evidence type="ECO:0000313" key="1">
    <source>
        <dbReference type="EMBL" id="RVE69858.1"/>
    </source>
</evidence>
<keyword evidence="2" id="KW-1185">Reference proteome</keyword>
<dbReference type="AlphaFoldDB" id="A0A3S2PLG8"/>
<dbReference type="Proteomes" id="UP000283210">
    <property type="component" value="Chromosome 8"/>
</dbReference>
<reference evidence="1 2" key="1">
    <citation type="submission" date="2018-11" db="EMBL/GenBank/DDBJ databases">
        <authorList>
            <person name="Lopez-Roques C."/>
            <person name="Donnadieu C."/>
            <person name="Bouchez O."/>
            <person name="Klopp C."/>
            <person name="Cabau C."/>
            <person name="Zahm M."/>
        </authorList>
    </citation>
    <scope>NUCLEOTIDE SEQUENCE [LARGE SCALE GENOMIC DNA]</scope>
    <source>
        <strain evidence="1">RS831</strain>
        <tissue evidence="1">Whole body</tissue>
    </source>
</reference>
<name>A0A3S2PLG8_ORYJA</name>
<reference evidence="1 2" key="2">
    <citation type="submission" date="2019-01" db="EMBL/GenBank/DDBJ databases">
        <title>A chromosome length genome reference of the Java medaka (oryzias javanicus).</title>
        <authorList>
            <person name="Herpin A."/>
            <person name="Takehana Y."/>
            <person name="Naruse K."/>
            <person name="Ansai S."/>
            <person name="Kawaguchi M."/>
        </authorList>
    </citation>
    <scope>NUCLEOTIDE SEQUENCE [LARGE SCALE GENOMIC DNA]</scope>
    <source>
        <strain evidence="1">RS831</strain>
        <tissue evidence="1">Whole body</tissue>
    </source>
</reference>
<organism evidence="1 2">
    <name type="scientific">Oryzias javanicus</name>
    <name type="common">Javanese ricefish</name>
    <name type="synonym">Aplocheilus javanicus</name>
    <dbReference type="NCBI Taxonomy" id="123683"/>
    <lineage>
        <taxon>Eukaryota</taxon>
        <taxon>Metazoa</taxon>
        <taxon>Chordata</taxon>
        <taxon>Craniata</taxon>
        <taxon>Vertebrata</taxon>
        <taxon>Euteleostomi</taxon>
        <taxon>Actinopterygii</taxon>
        <taxon>Neopterygii</taxon>
        <taxon>Teleostei</taxon>
        <taxon>Neoteleostei</taxon>
        <taxon>Acanthomorphata</taxon>
        <taxon>Ovalentaria</taxon>
        <taxon>Atherinomorphae</taxon>
        <taxon>Beloniformes</taxon>
        <taxon>Adrianichthyidae</taxon>
        <taxon>Oryziinae</taxon>
        <taxon>Oryzias</taxon>
    </lineage>
</organism>
<accession>A0A3S2PLG8</accession>
<sequence>MSCPPPTARRIAPQRPMGLQSAAPSAVDVLSCGCSRFPASVLVFSSVRVHFVAELAEADRAEIVLLPELETRWEYLHTGDEEER</sequence>
<gene>
    <name evidence="1" type="ORF">OJAV_G00081990</name>
</gene>
<dbReference type="EMBL" id="CM012444">
    <property type="protein sequence ID" value="RVE69858.1"/>
    <property type="molecule type" value="Genomic_DNA"/>
</dbReference>
<proteinExistence type="predicted"/>
<evidence type="ECO:0000313" key="2">
    <source>
        <dbReference type="Proteomes" id="UP000283210"/>
    </source>
</evidence>
<protein>
    <submittedName>
        <fullName evidence="1">Uncharacterized protein</fullName>
    </submittedName>
</protein>